<keyword evidence="9" id="KW-0732">Signal</keyword>
<feature type="transmembrane region" description="Helical" evidence="8">
    <location>
        <begin position="622"/>
        <end position="646"/>
    </location>
</feature>
<keyword evidence="11" id="KW-1185">Reference proteome</keyword>
<organism evidence="10 11">
    <name type="scientific">Pristionchus fissidentatus</name>
    <dbReference type="NCBI Taxonomy" id="1538716"/>
    <lineage>
        <taxon>Eukaryota</taxon>
        <taxon>Metazoa</taxon>
        <taxon>Ecdysozoa</taxon>
        <taxon>Nematoda</taxon>
        <taxon>Chromadorea</taxon>
        <taxon>Rhabditida</taxon>
        <taxon>Rhabditina</taxon>
        <taxon>Diplogasteromorpha</taxon>
        <taxon>Diplogasteroidea</taxon>
        <taxon>Neodiplogasteridae</taxon>
        <taxon>Pristionchus</taxon>
    </lineage>
</organism>
<dbReference type="InterPro" id="IPR001661">
    <property type="entry name" value="Glyco_hydro_37"/>
</dbReference>
<proteinExistence type="inferred from homology"/>
<comment type="catalytic activity">
    <reaction evidence="6">
        <text>alpha,alpha-trehalose + H2O = alpha-D-glucose + beta-D-glucose</text>
        <dbReference type="Rhea" id="RHEA:32675"/>
        <dbReference type="ChEBI" id="CHEBI:15377"/>
        <dbReference type="ChEBI" id="CHEBI:15903"/>
        <dbReference type="ChEBI" id="CHEBI:16551"/>
        <dbReference type="ChEBI" id="CHEBI:17925"/>
        <dbReference type="EC" id="3.2.1.28"/>
    </reaction>
</comment>
<evidence type="ECO:0000256" key="6">
    <source>
        <dbReference type="RuleBase" id="RU361180"/>
    </source>
</evidence>
<evidence type="ECO:0000256" key="9">
    <source>
        <dbReference type="SAM" id="SignalP"/>
    </source>
</evidence>
<dbReference type="GO" id="GO:0004555">
    <property type="term" value="F:alpha,alpha-trehalase activity"/>
    <property type="evidence" value="ECO:0007669"/>
    <property type="project" value="UniProtKB-EC"/>
</dbReference>
<dbReference type="Gene3D" id="1.50.10.10">
    <property type="match status" value="1"/>
</dbReference>
<dbReference type="InterPro" id="IPR012341">
    <property type="entry name" value="6hp_glycosidase-like_sf"/>
</dbReference>
<protein>
    <recommendedName>
        <fullName evidence="3 6">Trehalase</fullName>
        <ecNumber evidence="2 6">3.2.1.28</ecNumber>
    </recommendedName>
    <alternativeName>
        <fullName evidence="6">Alpha-trehalose glucohydrolase</fullName>
    </alternativeName>
</protein>
<gene>
    <name evidence="10" type="ORF">PFISCL1PPCAC_26973</name>
</gene>
<accession>A0AAV5WX21</accession>
<name>A0AAV5WX21_9BILA</name>
<comment type="similarity">
    <text evidence="1 6">Belongs to the glycosyl hydrolase 37 family.</text>
</comment>
<evidence type="ECO:0000256" key="4">
    <source>
        <dbReference type="ARBA" id="ARBA00022801"/>
    </source>
</evidence>
<feature type="region of interest" description="Disordered" evidence="7">
    <location>
        <begin position="653"/>
        <end position="678"/>
    </location>
</feature>
<dbReference type="PRINTS" id="PR00744">
    <property type="entry name" value="GLHYDRLASE37"/>
</dbReference>
<dbReference type="Pfam" id="PF01204">
    <property type="entry name" value="Trehalase"/>
    <property type="match status" value="1"/>
</dbReference>
<evidence type="ECO:0000256" key="2">
    <source>
        <dbReference type="ARBA" id="ARBA00012757"/>
    </source>
</evidence>
<evidence type="ECO:0000313" key="11">
    <source>
        <dbReference type="Proteomes" id="UP001432322"/>
    </source>
</evidence>
<dbReference type="PROSITE" id="PS00928">
    <property type="entry name" value="TREHALASE_2"/>
    <property type="match status" value="1"/>
</dbReference>
<evidence type="ECO:0000256" key="8">
    <source>
        <dbReference type="SAM" id="Phobius"/>
    </source>
</evidence>
<dbReference type="EMBL" id="BTSY01000007">
    <property type="protein sequence ID" value="GMT35676.1"/>
    <property type="molecule type" value="Genomic_DNA"/>
</dbReference>
<dbReference type="EC" id="3.2.1.28" evidence="2 6"/>
<dbReference type="GO" id="GO:0005993">
    <property type="term" value="P:trehalose catabolic process"/>
    <property type="evidence" value="ECO:0007669"/>
    <property type="project" value="TreeGrafter"/>
</dbReference>
<keyword evidence="5 6" id="KW-0326">Glycosidase</keyword>
<evidence type="ECO:0000256" key="5">
    <source>
        <dbReference type="ARBA" id="ARBA00023295"/>
    </source>
</evidence>
<keyword evidence="8" id="KW-1133">Transmembrane helix</keyword>
<dbReference type="PANTHER" id="PTHR23403">
    <property type="entry name" value="TREHALASE"/>
    <property type="match status" value="1"/>
</dbReference>
<evidence type="ECO:0000256" key="7">
    <source>
        <dbReference type="SAM" id="MobiDB-lite"/>
    </source>
</evidence>
<comment type="caution">
    <text evidence="10">The sequence shown here is derived from an EMBL/GenBank/DDBJ whole genome shotgun (WGS) entry which is preliminary data.</text>
</comment>
<keyword evidence="4 6" id="KW-0378">Hydrolase</keyword>
<reference evidence="10" key="1">
    <citation type="submission" date="2023-10" db="EMBL/GenBank/DDBJ databases">
        <title>Genome assembly of Pristionchus species.</title>
        <authorList>
            <person name="Yoshida K."/>
            <person name="Sommer R.J."/>
        </authorList>
    </citation>
    <scope>NUCLEOTIDE SEQUENCE</scope>
    <source>
        <strain evidence="10">RS5133</strain>
    </source>
</reference>
<keyword evidence="8" id="KW-0472">Membrane</keyword>
<dbReference type="AlphaFoldDB" id="A0AAV5WX21"/>
<feature type="compositionally biased region" description="Basic and acidic residues" evidence="7">
    <location>
        <begin position="653"/>
        <end position="672"/>
    </location>
</feature>
<dbReference type="InterPro" id="IPR008928">
    <property type="entry name" value="6-hairpin_glycosidase_sf"/>
</dbReference>
<feature type="signal peptide" evidence="9">
    <location>
        <begin position="1"/>
        <end position="22"/>
    </location>
</feature>
<evidence type="ECO:0000313" key="10">
    <source>
        <dbReference type="EMBL" id="GMT35676.1"/>
    </source>
</evidence>
<dbReference type="InterPro" id="IPR018232">
    <property type="entry name" value="Glyco_hydro_37_CS"/>
</dbReference>
<evidence type="ECO:0000256" key="3">
    <source>
        <dbReference type="ARBA" id="ARBA00019905"/>
    </source>
</evidence>
<feature type="chain" id="PRO_5043708639" description="Trehalase" evidence="9">
    <location>
        <begin position="23"/>
        <end position="678"/>
    </location>
</feature>
<dbReference type="Proteomes" id="UP001432322">
    <property type="component" value="Unassembled WGS sequence"/>
</dbReference>
<keyword evidence="8" id="KW-0812">Transmembrane</keyword>
<dbReference type="SUPFAM" id="SSF48208">
    <property type="entry name" value="Six-hairpin glycosidases"/>
    <property type="match status" value="1"/>
</dbReference>
<sequence length="678" mass="76974">MEATHLLGWVAILAFLAPCVFSGEPDQTQHSGHAKELTHVGKVTELLSIDAPLVVNCSTPVCDGPLKDIYCIGPILTAAWQFGLQNSCPGSKLKGSAESVLDNFKNLTYPLDRSTFTTFCEDNFDNVKFLESAKFDDWKDKPEPLVKIPDAKRRKIALEIHRRWNALGKKFTTDVVANPQQYPVTPVPNPFIVPGGDFDIYFYWDSYWVVEGLLVSNMTTTVRGIISNFAHLVETHGFIPNSGKLQLSTRSQPPLFTQMLYEYFVATGDTNFTRSMLPSVEKELLFWESKRRFTVTKDGANFDVFQYKTPSNCPRPENFLVDYYQGMNSTRKPEDVWSSTTSACESGWDFSSRWFSMNGSQAYTKKSIHTTAIVPVDLNTFMAWNYRAVAVMYKKLNDTAKSSTYRQKFNDFSATLEKFFWDEQEGIWLDYDMEISSPRRSFYPSNLFPLLILKSTGDVIKRVGEYLEKNSVFTLPGGIPSTLPVNSTEQWDFPNVWAPTLHLFVMSLLSTRDAYLVQKAKETADRFTSTVYQGMFEPVEGLKAGIWEKYDARKADGSHGGGGEYPVQEGFAWTNGAVLHLIMMFDQPAQFGFARRQLSLEPEEIGAVAPLKSMLGQFPNNFVIAGLLLFCLALSILFVVVANHNLRRALERRRERRNSSERDQVQRLLREMSDDEDE</sequence>
<dbReference type="PANTHER" id="PTHR23403:SF3">
    <property type="entry name" value="TREHALASE"/>
    <property type="match status" value="1"/>
</dbReference>
<evidence type="ECO:0000256" key="1">
    <source>
        <dbReference type="ARBA" id="ARBA00005615"/>
    </source>
</evidence>